<gene>
    <name evidence="16" type="ORF">M427DRAFT_155243</name>
</gene>
<evidence type="ECO:0000256" key="1">
    <source>
        <dbReference type="ARBA" id="ARBA00001913"/>
    </source>
</evidence>
<evidence type="ECO:0000256" key="9">
    <source>
        <dbReference type="ARBA" id="ARBA00022963"/>
    </source>
</evidence>
<keyword evidence="10" id="KW-1133">Transmembrane helix</keyword>
<dbReference type="PANTHER" id="PTHR45792:SF8">
    <property type="entry name" value="DIACYLGLYCEROL LIPASE-ALPHA"/>
    <property type="match status" value="1"/>
</dbReference>
<dbReference type="PANTHER" id="PTHR45792">
    <property type="entry name" value="DIACYLGLYCEROL LIPASE HOMOLOG-RELATED"/>
    <property type="match status" value="1"/>
</dbReference>
<evidence type="ECO:0000256" key="11">
    <source>
        <dbReference type="ARBA" id="ARBA00023098"/>
    </source>
</evidence>
<dbReference type="EMBL" id="KQ965761">
    <property type="protein sequence ID" value="KXS15505.1"/>
    <property type="molecule type" value="Genomic_DNA"/>
</dbReference>
<keyword evidence="5" id="KW-0812">Transmembrane</keyword>
<evidence type="ECO:0000313" key="17">
    <source>
        <dbReference type="Proteomes" id="UP000070544"/>
    </source>
</evidence>
<dbReference type="Proteomes" id="UP000070544">
    <property type="component" value="Unassembled WGS sequence"/>
</dbReference>
<evidence type="ECO:0000256" key="7">
    <source>
        <dbReference type="ARBA" id="ARBA00022801"/>
    </source>
</evidence>
<dbReference type="GO" id="GO:0005886">
    <property type="term" value="C:plasma membrane"/>
    <property type="evidence" value="ECO:0007669"/>
    <property type="project" value="UniProtKB-SubCell"/>
</dbReference>
<keyword evidence="17" id="KW-1185">Reference proteome</keyword>
<organism evidence="16 17">
    <name type="scientific">Gonapodya prolifera (strain JEL478)</name>
    <name type="common">Monoblepharis prolifera</name>
    <dbReference type="NCBI Taxonomy" id="1344416"/>
    <lineage>
        <taxon>Eukaryota</taxon>
        <taxon>Fungi</taxon>
        <taxon>Fungi incertae sedis</taxon>
        <taxon>Chytridiomycota</taxon>
        <taxon>Chytridiomycota incertae sedis</taxon>
        <taxon>Monoblepharidomycetes</taxon>
        <taxon>Monoblepharidales</taxon>
        <taxon>Gonapodyaceae</taxon>
        <taxon>Gonapodya</taxon>
    </lineage>
</organism>
<keyword evidence="4" id="KW-0597">Phosphoprotein</keyword>
<keyword evidence="6" id="KW-0479">Metal-binding</keyword>
<keyword evidence="8" id="KW-0106">Calcium</keyword>
<dbReference type="CDD" id="cd00519">
    <property type="entry name" value="Lipase_3"/>
    <property type="match status" value="1"/>
</dbReference>
<protein>
    <recommendedName>
        <fullName evidence="14">sn-1-specific diacylglycerol lipase</fullName>
        <ecNumber evidence="14">3.1.1.116</ecNumber>
    </recommendedName>
</protein>
<sequence length="757" mass="84397">MFDSVQISVVERTPRNLFRRTISSFALPLRTLANIGPSGHRTIDLPKTSLQLSFAGHYYNVPSFSVEGSHTSSLGSLDLRVEFEHVDESFGPVRRTLNGLLNHWEARDDRVTPQVAEGNSALEVAPIKTLASHWLTGPRSLAVPTLVSLGKFLGSQLRRTPSLLAKIVPASFVRFFAQRSPASQADEDSTSLALKQRVMGEAVVGFDHIRRRKLWKGFLDMHAAISQGAPHIEHPMSTPKFSAYVLKQFQDGKSSLYSDLGRRSSLISGPSRFPNLSQVTKVLLKSTPLSDRVRRRSAIFTLLRETAVSVFTSSAFARGYRDFDSLFVSWTGVPISGPRWLRAWSVLKSVDSGKMTPSWPTRSERVESLTDPTVLETAVRFLDYSYATYGTSIEGWQGSLRQLLTNSGDRGAAERHLGLHGGLSRGTVLYWHGREEVFEPVWFAAYDKEQQALVISIRGTWNVHGLLTDVVAQYVPFPESGLENGIAHKGFLTSARTILGKHLKHIEDWVEEWQPAKIVLTGHSYGASVATVLGILLREYLPELRRLSNDKLQLGIEVWGFGSAPSVSPSVAQHFTAPSIENDVETPFKIRNFISFMDEIPRFSYGSLLDLRERIIAVDDMLSVKRRTRVPIGEIERRLEALISNDDRWSWPGGGHPKLWLAGDVVHLTPYNLPHDFSSILLDPTEDKSSTALSVASSDSTQVRWIPRTITPEVLMQIRARPSGSWLKAHTLDNYALALKSSLATLTYQQLQGKGTR</sequence>
<name>A0A139AGD8_GONPJ</name>
<evidence type="ECO:0000256" key="2">
    <source>
        <dbReference type="ARBA" id="ARBA00004651"/>
    </source>
</evidence>
<feature type="domain" description="Fungal lipase-type" evidence="15">
    <location>
        <begin position="454"/>
        <end position="576"/>
    </location>
</feature>
<dbReference type="InterPro" id="IPR052214">
    <property type="entry name" value="DAG_Lipase-Related"/>
</dbReference>
<dbReference type="AlphaFoldDB" id="A0A139AGD8"/>
<keyword evidence="11" id="KW-0443">Lipid metabolism</keyword>
<keyword evidence="12" id="KW-0472">Membrane</keyword>
<evidence type="ECO:0000256" key="6">
    <source>
        <dbReference type="ARBA" id="ARBA00022723"/>
    </source>
</evidence>
<keyword evidence="3" id="KW-1003">Cell membrane</keyword>
<evidence type="ECO:0000256" key="4">
    <source>
        <dbReference type="ARBA" id="ARBA00022553"/>
    </source>
</evidence>
<dbReference type="InterPro" id="IPR029058">
    <property type="entry name" value="AB_hydrolase_fold"/>
</dbReference>
<proteinExistence type="predicted"/>
<dbReference type="InterPro" id="IPR002921">
    <property type="entry name" value="Fungal_lipase-type"/>
</dbReference>
<comment type="catalytic activity">
    <reaction evidence="13">
        <text>a 1,2-diacyl-sn-glycerol + H2O = a 2-acylglycerol + a fatty acid + H(+)</text>
        <dbReference type="Rhea" id="RHEA:33275"/>
        <dbReference type="ChEBI" id="CHEBI:15377"/>
        <dbReference type="ChEBI" id="CHEBI:15378"/>
        <dbReference type="ChEBI" id="CHEBI:17389"/>
        <dbReference type="ChEBI" id="CHEBI:17815"/>
        <dbReference type="ChEBI" id="CHEBI:28868"/>
        <dbReference type="EC" id="3.1.1.116"/>
    </reaction>
    <physiologicalReaction direction="left-to-right" evidence="13">
        <dbReference type="Rhea" id="RHEA:33276"/>
    </physiologicalReaction>
</comment>
<dbReference type="Gene3D" id="3.40.50.1820">
    <property type="entry name" value="alpha/beta hydrolase"/>
    <property type="match status" value="1"/>
</dbReference>
<evidence type="ECO:0000256" key="12">
    <source>
        <dbReference type="ARBA" id="ARBA00023136"/>
    </source>
</evidence>
<dbReference type="SUPFAM" id="SSF53474">
    <property type="entry name" value="alpha/beta-Hydrolases"/>
    <property type="match status" value="1"/>
</dbReference>
<dbReference type="GO" id="GO:0016298">
    <property type="term" value="F:lipase activity"/>
    <property type="evidence" value="ECO:0007669"/>
    <property type="project" value="TreeGrafter"/>
</dbReference>
<dbReference type="GO" id="GO:0046872">
    <property type="term" value="F:metal ion binding"/>
    <property type="evidence" value="ECO:0007669"/>
    <property type="project" value="UniProtKB-KW"/>
</dbReference>
<keyword evidence="7 16" id="KW-0378">Hydrolase</keyword>
<dbReference type="Pfam" id="PF01764">
    <property type="entry name" value="Lipase_3"/>
    <property type="match status" value="1"/>
</dbReference>
<evidence type="ECO:0000313" key="16">
    <source>
        <dbReference type="EMBL" id="KXS15505.1"/>
    </source>
</evidence>
<comment type="subcellular location">
    <subcellularLocation>
        <location evidence="2">Cell membrane</location>
        <topology evidence="2">Multi-pass membrane protein</topology>
    </subcellularLocation>
</comment>
<dbReference type="OrthoDB" id="438440at2759"/>
<comment type="cofactor">
    <cofactor evidence="1">
        <name>Ca(2+)</name>
        <dbReference type="ChEBI" id="CHEBI:29108"/>
    </cofactor>
</comment>
<reference evidence="16 17" key="1">
    <citation type="journal article" date="2015" name="Genome Biol. Evol.">
        <title>Phylogenomic analyses indicate that early fungi evolved digesting cell walls of algal ancestors of land plants.</title>
        <authorList>
            <person name="Chang Y."/>
            <person name="Wang S."/>
            <person name="Sekimoto S."/>
            <person name="Aerts A.L."/>
            <person name="Choi C."/>
            <person name="Clum A."/>
            <person name="LaButti K.M."/>
            <person name="Lindquist E.A."/>
            <person name="Yee Ngan C."/>
            <person name="Ohm R.A."/>
            <person name="Salamov A.A."/>
            <person name="Grigoriev I.V."/>
            <person name="Spatafora J.W."/>
            <person name="Berbee M.L."/>
        </authorList>
    </citation>
    <scope>NUCLEOTIDE SEQUENCE [LARGE SCALE GENOMIC DNA]</scope>
    <source>
        <strain evidence="16 17">JEL478</strain>
    </source>
</reference>
<dbReference type="GO" id="GO:0016042">
    <property type="term" value="P:lipid catabolic process"/>
    <property type="evidence" value="ECO:0007669"/>
    <property type="project" value="UniProtKB-KW"/>
</dbReference>
<keyword evidence="9" id="KW-0442">Lipid degradation</keyword>
<evidence type="ECO:0000259" key="15">
    <source>
        <dbReference type="Pfam" id="PF01764"/>
    </source>
</evidence>
<accession>A0A139AGD8</accession>
<dbReference type="EC" id="3.1.1.116" evidence="14"/>
<evidence type="ECO:0000256" key="10">
    <source>
        <dbReference type="ARBA" id="ARBA00022989"/>
    </source>
</evidence>
<evidence type="ECO:0000256" key="5">
    <source>
        <dbReference type="ARBA" id="ARBA00022692"/>
    </source>
</evidence>
<evidence type="ECO:0000256" key="13">
    <source>
        <dbReference type="ARBA" id="ARBA00024531"/>
    </source>
</evidence>
<evidence type="ECO:0000256" key="14">
    <source>
        <dbReference type="ARBA" id="ARBA00026104"/>
    </source>
</evidence>
<evidence type="ECO:0000256" key="8">
    <source>
        <dbReference type="ARBA" id="ARBA00022837"/>
    </source>
</evidence>
<evidence type="ECO:0000256" key="3">
    <source>
        <dbReference type="ARBA" id="ARBA00022475"/>
    </source>
</evidence>